<feature type="binding site" evidence="18">
    <location>
        <position position="366"/>
    </location>
    <ligand>
        <name>ATP</name>
        <dbReference type="ChEBI" id="CHEBI:30616"/>
    </ligand>
</feature>
<dbReference type="Gene3D" id="1.10.510.10">
    <property type="entry name" value="Transferase(Phosphotransferase) domain 1"/>
    <property type="match status" value="1"/>
</dbReference>
<feature type="region of interest" description="Disordered" evidence="19">
    <location>
        <begin position="624"/>
        <end position="646"/>
    </location>
</feature>
<dbReference type="SUPFAM" id="SSF56112">
    <property type="entry name" value="Protein kinase-like (PK-like)"/>
    <property type="match status" value="1"/>
</dbReference>
<evidence type="ECO:0000256" key="11">
    <source>
        <dbReference type="ARBA" id="ARBA00022989"/>
    </source>
</evidence>
<keyword evidence="4" id="KW-0245">EGF-like domain</keyword>
<proteinExistence type="predicted"/>
<keyword evidence="11" id="KW-1133">Transmembrane helix</keyword>
<comment type="subcellular location">
    <subcellularLocation>
        <location evidence="1">Membrane</location>
        <topology evidence="1">Single-pass type I membrane protein</topology>
    </subcellularLocation>
</comment>
<feature type="signal peptide" evidence="20">
    <location>
        <begin position="1"/>
        <end position="22"/>
    </location>
</feature>
<dbReference type="STRING" id="106549.A0A540M122"/>
<dbReference type="SMART" id="SM00220">
    <property type="entry name" value="S_TKc"/>
    <property type="match status" value="1"/>
</dbReference>
<evidence type="ECO:0000256" key="3">
    <source>
        <dbReference type="ARBA" id="ARBA00022527"/>
    </source>
</evidence>
<accession>A0A540M122</accession>
<dbReference type="GO" id="GO:0004674">
    <property type="term" value="F:protein serine/threonine kinase activity"/>
    <property type="evidence" value="ECO:0007669"/>
    <property type="project" value="UniProtKB-KW"/>
</dbReference>
<keyword evidence="14" id="KW-0675">Receptor</keyword>
<evidence type="ECO:0000256" key="9">
    <source>
        <dbReference type="ARBA" id="ARBA00022777"/>
    </source>
</evidence>
<keyword evidence="8 18" id="KW-0547">Nucleotide-binding</keyword>
<evidence type="ECO:0000256" key="14">
    <source>
        <dbReference type="ARBA" id="ARBA00023170"/>
    </source>
</evidence>
<organism evidence="22 23">
    <name type="scientific">Malus baccata</name>
    <name type="common">Siberian crab apple</name>
    <name type="synonym">Pyrus baccata</name>
    <dbReference type="NCBI Taxonomy" id="106549"/>
    <lineage>
        <taxon>Eukaryota</taxon>
        <taxon>Viridiplantae</taxon>
        <taxon>Streptophyta</taxon>
        <taxon>Embryophyta</taxon>
        <taxon>Tracheophyta</taxon>
        <taxon>Spermatophyta</taxon>
        <taxon>Magnoliopsida</taxon>
        <taxon>eudicotyledons</taxon>
        <taxon>Gunneridae</taxon>
        <taxon>Pentapetalae</taxon>
        <taxon>rosids</taxon>
        <taxon>fabids</taxon>
        <taxon>Rosales</taxon>
        <taxon>Rosaceae</taxon>
        <taxon>Amygdaloideae</taxon>
        <taxon>Maleae</taxon>
        <taxon>Malus</taxon>
    </lineage>
</organism>
<evidence type="ECO:0000256" key="19">
    <source>
        <dbReference type="SAM" id="MobiDB-lite"/>
    </source>
</evidence>
<keyword evidence="13" id="KW-1015">Disulfide bond</keyword>
<evidence type="ECO:0000259" key="21">
    <source>
        <dbReference type="PROSITE" id="PS50011"/>
    </source>
</evidence>
<keyword evidence="7 20" id="KW-0732">Signal</keyword>
<feature type="compositionally biased region" description="Polar residues" evidence="19">
    <location>
        <begin position="629"/>
        <end position="646"/>
    </location>
</feature>
<dbReference type="InterPro" id="IPR017441">
    <property type="entry name" value="Protein_kinase_ATP_BS"/>
</dbReference>
<evidence type="ECO:0000256" key="15">
    <source>
        <dbReference type="ARBA" id="ARBA00023180"/>
    </source>
</evidence>
<dbReference type="InterPro" id="IPR000719">
    <property type="entry name" value="Prot_kinase_dom"/>
</dbReference>
<evidence type="ECO:0000256" key="13">
    <source>
        <dbReference type="ARBA" id="ARBA00023157"/>
    </source>
</evidence>
<comment type="catalytic activity">
    <reaction evidence="17">
        <text>L-seryl-[protein] + ATP = O-phospho-L-seryl-[protein] + ADP + H(+)</text>
        <dbReference type="Rhea" id="RHEA:17989"/>
        <dbReference type="Rhea" id="RHEA-COMP:9863"/>
        <dbReference type="Rhea" id="RHEA-COMP:11604"/>
        <dbReference type="ChEBI" id="CHEBI:15378"/>
        <dbReference type="ChEBI" id="CHEBI:29999"/>
        <dbReference type="ChEBI" id="CHEBI:30616"/>
        <dbReference type="ChEBI" id="CHEBI:83421"/>
        <dbReference type="ChEBI" id="CHEBI:456216"/>
        <dbReference type="EC" id="2.7.11.1"/>
    </reaction>
</comment>
<evidence type="ECO:0000256" key="6">
    <source>
        <dbReference type="ARBA" id="ARBA00022692"/>
    </source>
</evidence>
<dbReference type="PROSITE" id="PS50011">
    <property type="entry name" value="PROTEIN_KINASE_DOM"/>
    <property type="match status" value="1"/>
</dbReference>
<evidence type="ECO:0000313" key="22">
    <source>
        <dbReference type="EMBL" id="TQD92447.1"/>
    </source>
</evidence>
<dbReference type="InterPro" id="IPR011009">
    <property type="entry name" value="Kinase-like_dom_sf"/>
</dbReference>
<dbReference type="CDD" id="cd14066">
    <property type="entry name" value="STKc_IRAK"/>
    <property type="match status" value="1"/>
</dbReference>
<keyword evidence="12" id="KW-0472">Membrane</keyword>
<dbReference type="Pfam" id="PF14380">
    <property type="entry name" value="WAK_assoc"/>
    <property type="match status" value="1"/>
</dbReference>
<dbReference type="PANTHER" id="PTHR27009">
    <property type="entry name" value="RUST RESISTANCE KINASE LR10-RELATED"/>
    <property type="match status" value="1"/>
</dbReference>
<reference evidence="22 23" key="1">
    <citation type="journal article" date="2019" name="G3 (Bethesda)">
        <title>Sequencing of a Wild Apple (Malus baccata) Genome Unravels the Differences Between Cultivated and Wild Apple Species Regarding Disease Resistance and Cold Tolerance.</title>
        <authorList>
            <person name="Chen X."/>
        </authorList>
    </citation>
    <scope>NUCLEOTIDE SEQUENCE [LARGE SCALE GENOMIC DNA]</scope>
    <source>
        <strain evidence="23">cv. Shandingzi</strain>
        <tissue evidence="22">Leaves</tissue>
    </source>
</reference>
<evidence type="ECO:0000256" key="8">
    <source>
        <dbReference type="ARBA" id="ARBA00022741"/>
    </source>
</evidence>
<dbReference type="FunFam" id="3.30.200.20:FF:000059">
    <property type="entry name" value="S-receptor-like serine/threonine-protein kinase"/>
    <property type="match status" value="1"/>
</dbReference>
<evidence type="ECO:0000256" key="20">
    <source>
        <dbReference type="SAM" id="SignalP"/>
    </source>
</evidence>
<comment type="catalytic activity">
    <reaction evidence="16">
        <text>L-threonyl-[protein] + ATP = O-phospho-L-threonyl-[protein] + ADP + H(+)</text>
        <dbReference type="Rhea" id="RHEA:46608"/>
        <dbReference type="Rhea" id="RHEA-COMP:11060"/>
        <dbReference type="Rhea" id="RHEA-COMP:11605"/>
        <dbReference type="ChEBI" id="CHEBI:15378"/>
        <dbReference type="ChEBI" id="CHEBI:30013"/>
        <dbReference type="ChEBI" id="CHEBI:30616"/>
        <dbReference type="ChEBI" id="CHEBI:61977"/>
        <dbReference type="ChEBI" id="CHEBI:456216"/>
        <dbReference type="EC" id="2.7.11.1"/>
    </reaction>
</comment>
<dbReference type="FunFam" id="1.10.510.10:FF:000590">
    <property type="entry name" value="PR5-like receptor kinase"/>
    <property type="match status" value="1"/>
</dbReference>
<dbReference type="AlphaFoldDB" id="A0A540M122"/>
<dbReference type="Gene3D" id="3.30.200.20">
    <property type="entry name" value="Phosphorylase Kinase, domain 1"/>
    <property type="match status" value="1"/>
</dbReference>
<dbReference type="Proteomes" id="UP000315295">
    <property type="component" value="Unassembled WGS sequence"/>
</dbReference>
<dbReference type="PROSITE" id="PS00108">
    <property type="entry name" value="PROTEIN_KINASE_ST"/>
    <property type="match status" value="1"/>
</dbReference>
<evidence type="ECO:0000256" key="16">
    <source>
        <dbReference type="ARBA" id="ARBA00047899"/>
    </source>
</evidence>
<evidence type="ECO:0000313" key="23">
    <source>
        <dbReference type="Proteomes" id="UP000315295"/>
    </source>
</evidence>
<dbReference type="Pfam" id="PF00069">
    <property type="entry name" value="Pkinase"/>
    <property type="match status" value="1"/>
</dbReference>
<evidence type="ECO:0000256" key="2">
    <source>
        <dbReference type="ARBA" id="ARBA00012513"/>
    </source>
</evidence>
<keyword evidence="5" id="KW-0808">Transferase</keyword>
<keyword evidence="6" id="KW-0812">Transmembrane</keyword>
<keyword evidence="9" id="KW-0418">Kinase</keyword>
<dbReference type="InterPro" id="IPR008271">
    <property type="entry name" value="Ser/Thr_kinase_AS"/>
</dbReference>
<dbReference type="GO" id="GO:0005524">
    <property type="term" value="F:ATP binding"/>
    <property type="evidence" value="ECO:0007669"/>
    <property type="project" value="UniProtKB-UniRule"/>
</dbReference>
<dbReference type="InterPro" id="IPR045874">
    <property type="entry name" value="LRK10/LRL21-25-like"/>
</dbReference>
<evidence type="ECO:0000256" key="7">
    <source>
        <dbReference type="ARBA" id="ARBA00022729"/>
    </source>
</evidence>
<keyword evidence="3" id="KW-0723">Serine/threonine-protein kinase</keyword>
<comment type="caution">
    <text evidence="22">The sequence shown here is derived from an EMBL/GenBank/DDBJ whole genome shotgun (WGS) entry which is preliminary data.</text>
</comment>
<feature type="chain" id="PRO_5022064854" description="non-specific serine/threonine protein kinase" evidence="20">
    <location>
        <begin position="23"/>
        <end position="646"/>
    </location>
</feature>
<evidence type="ECO:0000256" key="18">
    <source>
        <dbReference type="PROSITE-ProRule" id="PRU10141"/>
    </source>
</evidence>
<dbReference type="InterPro" id="IPR025287">
    <property type="entry name" value="WAK_GUB"/>
</dbReference>
<evidence type="ECO:0000256" key="1">
    <source>
        <dbReference type="ARBA" id="ARBA00004479"/>
    </source>
</evidence>
<dbReference type="InterPro" id="IPR032872">
    <property type="entry name" value="WAK_assoc_C"/>
</dbReference>
<dbReference type="EMBL" id="VIEB01000393">
    <property type="protein sequence ID" value="TQD92447.1"/>
    <property type="molecule type" value="Genomic_DNA"/>
</dbReference>
<dbReference type="Pfam" id="PF13947">
    <property type="entry name" value="GUB_WAK_bind"/>
    <property type="match status" value="1"/>
</dbReference>
<dbReference type="GO" id="GO:0030247">
    <property type="term" value="F:polysaccharide binding"/>
    <property type="evidence" value="ECO:0007669"/>
    <property type="project" value="InterPro"/>
</dbReference>
<keyword evidence="10 18" id="KW-0067">ATP-binding</keyword>
<evidence type="ECO:0000256" key="4">
    <source>
        <dbReference type="ARBA" id="ARBA00022536"/>
    </source>
</evidence>
<name>A0A540M122_MALBA</name>
<keyword evidence="15" id="KW-0325">Glycoprotein</keyword>
<evidence type="ECO:0000256" key="12">
    <source>
        <dbReference type="ARBA" id="ARBA00023136"/>
    </source>
</evidence>
<sequence length="646" mass="72137">MNQNLCIFILIFLLSSETPAFAVDFYYQNCSVPTTCGRLNISYPFYIPGRQQDFCGYPGFQLSCQGAADDDEEEAYPLLRLSGDDYIIHNISYESQTLVVSNALLSHYLDNSSCTNLSLIHNLTLPNEQFELAPKQDQFFLLHNCSPSFVDSFPTYKIGCSNTSVLALPLQIYPKFEGLGEVEKCGSSEVAVAQGGVYGNDEAAGMKEVLGRGFEMKWLAGDCSGCQRSGGLCGFNYTTHLFRCLCPNRSYSVYCMKDGDEGPGTGNLVAKVSIGAVAGLIFLIAIICCLRRKLSSYRFLFFWKKQNQNRQIVEAFLRSHGPLQIRRYSYLEVKNMTNSFKEKLGHGGYGAVYKGKLKDGWLVAVKVLTKLTGDGEEFMNEVAAISRTSHVNVVSLLGFCFEGSKRALIYEFMPNGSLEKFIFDSNTPNIGHDHLGWEALDQISLGVARGLEYLHRGCNTRILHFDIKPHNILLDENFTPKISDFGLAKICNKKESIVSMLGARGTAGYIAPEVFSRNFGNVSHKSDVYSYGMMLLEMVGGRRNIDAEVENTSEIYFPHWIYKRLELDEELGLQSVANEEDKARARKMIIVSLWCIQTDPSNRPAMKEVIDMLERSVDLLQIPPKPYLSSPTKSPADSSTTLVSIK</sequence>
<dbReference type="GO" id="GO:0016020">
    <property type="term" value="C:membrane"/>
    <property type="evidence" value="ECO:0007669"/>
    <property type="project" value="UniProtKB-SubCell"/>
</dbReference>
<evidence type="ECO:0000256" key="10">
    <source>
        <dbReference type="ARBA" id="ARBA00022840"/>
    </source>
</evidence>
<gene>
    <name evidence="22" type="ORF">C1H46_022008</name>
</gene>
<keyword evidence="23" id="KW-1185">Reference proteome</keyword>
<evidence type="ECO:0000256" key="5">
    <source>
        <dbReference type="ARBA" id="ARBA00022679"/>
    </source>
</evidence>
<protein>
    <recommendedName>
        <fullName evidence="2">non-specific serine/threonine protein kinase</fullName>
        <ecNumber evidence="2">2.7.11.1</ecNumber>
    </recommendedName>
</protein>
<dbReference type="PROSITE" id="PS00107">
    <property type="entry name" value="PROTEIN_KINASE_ATP"/>
    <property type="match status" value="1"/>
</dbReference>
<dbReference type="EC" id="2.7.11.1" evidence="2"/>
<evidence type="ECO:0000256" key="17">
    <source>
        <dbReference type="ARBA" id="ARBA00048679"/>
    </source>
</evidence>
<feature type="domain" description="Protein kinase" evidence="21">
    <location>
        <begin position="338"/>
        <end position="628"/>
    </location>
</feature>